<evidence type="ECO:0000313" key="5">
    <source>
        <dbReference type="Proteomes" id="UP000799423"/>
    </source>
</evidence>
<dbReference type="SUPFAM" id="SSF51735">
    <property type="entry name" value="NAD(P)-binding Rossmann-fold domains"/>
    <property type="match status" value="1"/>
</dbReference>
<dbReference type="Proteomes" id="UP000799423">
    <property type="component" value="Unassembled WGS sequence"/>
</dbReference>
<organism evidence="4 5">
    <name type="scientific">Plenodomus tracheiphilus IPT5</name>
    <dbReference type="NCBI Taxonomy" id="1408161"/>
    <lineage>
        <taxon>Eukaryota</taxon>
        <taxon>Fungi</taxon>
        <taxon>Dikarya</taxon>
        <taxon>Ascomycota</taxon>
        <taxon>Pezizomycotina</taxon>
        <taxon>Dothideomycetes</taxon>
        <taxon>Pleosporomycetidae</taxon>
        <taxon>Pleosporales</taxon>
        <taxon>Pleosporineae</taxon>
        <taxon>Leptosphaeriaceae</taxon>
        <taxon>Plenodomus</taxon>
    </lineage>
</organism>
<dbReference type="InterPro" id="IPR020904">
    <property type="entry name" value="Sc_DH/Rdtase_CS"/>
</dbReference>
<evidence type="ECO:0000256" key="1">
    <source>
        <dbReference type="ARBA" id="ARBA00006484"/>
    </source>
</evidence>
<reference evidence="4" key="1">
    <citation type="submission" date="2020-01" db="EMBL/GenBank/DDBJ databases">
        <authorList>
            <consortium name="DOE Joint Genome Institute"/>
            <person name="Haridas S."/>
            <person name="Albert R."/>
            <person name="Binder M."/>
            <person name="Bloem J."/>
            <person name="Labutti K."/>
            <person name="Salamov A."/>
            <person name="Andreopoulos B."/>
            <person name="Baker S.E."/>
            <person name="Barry K."/>
            <person name="Bills G."/>
            <person name="Bluhm B.H."/>
            <person name="Cannon C."/>
            <person name="Castanera R."/>
            <person name="Culley D.E."/>
            <person name="Daum C."/>
            <person name="Ezra D."/>
            <person name="Gonzalez J.B."/>
            <person name="Henrissat B."/>
            <person name="Kuo A."/>
            <person name="Liang C."/>
            <person name="Lipzen A."/>
            <person name="Lutzoni F."/>
            <person name="Magnuson J."/>
            <person name="Mondo S."/>
            <person name="Nolan M."/>
            <person name="Ohm R."/>
            <person name="Pangilinan J."/>
            <person name="Park H.-J."/>
            <person name="Ramirez L."/>
            <person name="Alfaro M."/>
            <person name="Sun H."/>
            <person name="Tritt A."/>
            <person name="Yoshinaga Y."/>
            <person name="Zwiers L.-H."/>
            <person name="Turgeon B.G."/>
            <person name="Goodwin S.B."/>
            <person name="Spatafora J.W."/>
            <person name="Crous P.W."/>
            <person name="Grigoriev I.V."/>
        </authorList>
    </citation>
    <scope>NUCLEOTIDE SEQUENCE</scope>
    <source>
        <strain evidence="4">IPT5</strain>
    </source>
</reference>
<proteinExistence type="inferred from homology"/>
<protein>
    <submittedName>
        <fullName evidence="4">Short chain dehydrogenase/ reductase</fullName>
    </submittedName>
</protein>
<dbReference type="InterPro" id="IPR036291">
    <property type="entry name" value="NAD(P)-bd_dom_sf"/>
</dbReference>
<comment type="similarity">
    <text evidence="1">Belongs to the short-chain dehydrogenases/reductases (SDR) family.</text>
</comment>
<dbReference type="EMBL" id="MU006322">
    <property type="protein sequence ID" value="KAF2847915.1"/>
    <property type="molecule type" value="Genomic_DNA"/>
</dbReference>
<evidence type="ECO:0000256" key="3">
    <source>
        <dbReference type="ARBA" id="ARBA00023002"/>
    </source>
</evidence>
<dbReference type="OrthoDB" id="5371740at2759"/>
<evidence type="ECO:0000256" key="2">
    <source>
        <dbReference type="ARBA" id="ARBA00022857"/>
    </source>
</evidence>
<dbReference type="GO" id="GO:0016491">
    <property type="term" value="F:oxidoreductase activity"/>
    <property type="evidence" value="ECO:0007669"/>
    <property type="project" value="UniProtKB-KW"/>
</dbReference>
<gene>
    <name evidence="4" type="ORF">T440DRAFT_500869</name>
</gene>
<dbReference type="Pfam" id="PF00106">
    <property type="entry name" value="adh_short"/>
    <property type="match status" value="1"/>
</dbReference>
<sequence>MSGSSLAHPFDCTIDIDTSHLAGKTAIVTGGASGLGEAYVRALVKAGLTVCIGDLDIKAGEKLAAELQQCHFFPCDVTNWEDQVSLFSNAVICSPTEKIDFVIANAGIIGPDDVFTFDGSDQPPKKPDLSIIDVNITATLYTTKLAFHHFILQNGTHPSSSSHRQQTDTCLILIGSGAAFLDCPRAPQYAASKWAARGIMHSLRRTAFYYGSRVNVISPWYVRTNILPDEVFDGVERAGVQFAKKEDAGGCLVRVLADRGVNGRMVFVGPRKWADRGFVDLGVDEEFEEGLLGEIQREQVWFQPVEGGLFSDKVVSDRVDA</sequence>
<name>A0A6A7B0J7_9PLEO</name>
<keyword evidence="2" id="KW-0521">NADP</keyword>
<dbReference type="AlphaFoldDB" id="A0A6A7B0J7"/>
<dbReference type="InterPro" id="IPR002347">
    <property type="entry name" value="SDR_fam"/>
</dbReference>
<dbReference type="PRINTS" id="PR00081">
    <property type="entry name" value="GDHRDH"/>
</dbReference>
<evidence type="ECO:0000313" key="4">
    <source>
        <dbReference type="EMBL" id="KAF2847915.1"/>
    </source>
</evidence>
<dbReference type="PANTHER" id="PTHR43180:SF31">
    <property type="entry name" value="CHAIN DEHYDROGENASE_REDUCTASE, PUTATIVE (AFU_ORTHOLOGUE AFUA_2G16570)-RELATED"/>
    <property type="match status" value="1"/>
</dbReference>
<accession>A0A6A7B0J7</accession>
<dbReference type="PROSITE" id="PS00061">
    <property type="entry name" value="ADH_SHORT"/>
    <property type="match status" value="1"/>
</dbReference>
<dbReference type="Gene3D" id="3.40.50.720">
    <property type="entry name" value="NAD(P)-binding Rossmann-like Domain"/>
    <property type="match status" value="1"/>
</dbReference>
<keyword evidence="3" id="KW-0560">Oxidoreductase</keyword>
<dbReference type="PANTHER" id="PTHR43180">
    <property type="entry name" value="3-OXOACYL-(ACYL-CARRIER-PROTEIN) REDUCTASE (AFU_ORTHOLOGUE AFUA_6G11210)"/>
    <property type="match status" value="1"/>
</dbReference>
<keyword evidence="5" id="KW-1185">Reference proteome</keyword>